<dbReference type="Pfam" id="PF05057">
    <property type="entry name" value="DUF676"/>
    <property type="match status" value="1"/>
</dbReference>
<feature type="domain" description="DUF676" evidence="2">
    <location>
        <begin position="74"/>
        <end position="300"/>
    </location>
</feature>
<organism evidence="3 4">
    <name type="scientific">Erythroxylum novogranatense</name>
    <dbReference type="NCBI Taxonomy" id="1862640"/>
    <lineage>
        <taxon>Eukaryota</taxon>
        <taxon>Viridiplantae</taxon>
        <taxon>Streptophyta</taxon>
        <taxon>Embryophyta</taxon>
        <taxon>Tracheophyta</taxon>
        <taxon>Spermatophyta</taxon>
        <taxon>Magnoliopsida</taxon>
        <taxon>eudicotyledons</taxon>
        <taxon>Gunneridae</taxon>
        <taxon>Pentapetalae</taxon>
        <taxon>rosids</taxon>
        <taxon>fabids</taxon>
        <taxon>Malpighiales</taxon>
        <taxon>Erythroxylaceae</taxon>
        <taxon>Erythroxylum</taxon>
    </lineage>
</organism>
<dbReference type="EMBL" id="JAIWQS010000002">
    <property type="protein sequence ID" value="KAJ8771371.1"/>
    <property type="molecule type" value="Genomic_DNA"/>
</dbReference>
<dbReference type="Proteomes" id="UP001159364">
    <property type="component" value="Linkage Group LG02"/>
</dbReference>
<comment type="caution">
    <text evidence="3">The sequence shown here is derived from an EMBL/GenBank/DDBJ whole genome shotgun (WGS) entry which is preliminary data.</text>
</comment>
<keyword evidence="4" id="KW-1185">Reference proteome</keyword>
<evidence type="ECO:0000259" key="2">
    <source>
        <dbReference type="Pfam" id="PF05057"/>
    </source>
</evidence>
<reference evidence="3 4" key="1">
    <citation type="submission" date="2021-09" db="EMBL/GenBank/DDBJ databases">
        <title>Genomic insights and catalytic innovation underlie evolution of tropane alkaloids biosynthesis.</title>
        <authorList>
            <person name="Wang Y.-J."/>
            <person name="Tian T."/>
            <person name="Huang J.-P."/>
            <person name="Huang S.-X."/>
        </authorList>
    </citation>
    <scope>NUCLEOTIDE SEQUENCE [LARGE SCALE GENOMIC DNA]</scope>
    <source>
        <strain evidence="3">KIB-2018</strain>
        <tissue evidence="3">Leaf</tissue>
    </source>
</reference>
<sequence length="398" mass="44299">MDSIPVEDRSRNLQEAQVRDSNEMNGITEKSSGEVTSKKKSRKSKNMPKFGCFRVENDEDGNFDMKVDRIGEPSNPTHLVVMINGIIGSAADWKFGAKQLLKKYPRDVVVHCSKVNSTMSTFDGVDVMGGRLAEEVITVIKRHPSVQKISLVGHSLGGLIARYAIAKLYGRGTRKENGDCKDDEFEDASIGEKLKGKIAGLEPVNFITFATPHLGSGCHKQVPGFCGFYTMENVAARMSGLLGRTGRHLFLADCDNGKSPLLVQMVNDSEDLKFISALESFKRRIAYANARFDHLVGWSTSSLRRRTELPKRRHLSKDNNYPHVVYIDSSKIARDSQGVPSTARINGCKTADMEEEMLRGLTKVSWERVDVYFEEVKGTCLNSDGADVIQHMVDNFLL</sequence>
<dbReference type="FunFam" id="3.40.50.1820:FF:000216">
    <property type="entry name" value="Alpha/beta-Hydrolases superfamily protein"/>
    <property type="match status" value="1"/>
</dbReference>
<accession>A0AAV8TWJ3</accession>
<dbReference type="PANTHER" id="PTHR12482:SF41">
    <property type="entry name" value="ALPHA_BETA-HYDROLASES SUPERFAMILY PROTEIN"/>
    <property type="match status" value="1"/>
</dbReference>
<gene>
    <name evidence="3" type="ORF">K2173_026548</name>
</gene>
<dbReference type="InterPro" id="IPR007751">
    <property type="entry name" value="DUF676_lipase-like"/>
</dbReference>
<protein>
    <recommendedName>
        <fullName evidence="2">DUF676 domain-containing protein</fullName>
    </recommendedName>
</protein>
<feature type="compositionally biased region" description="Basic and acidic residues" evidence="1">
    <location>
        <begin position="1"/>
        <end position="22"/>
    </location>
</feature>
<name>A0AAV8TWJ3_9ROSI</name>
<dbReference type="Gene3D" id="3.40.50.1820">
    <property type="entry name" value="alpha/beta hydrolase"/>
    <property type="match status" value="1"/>
</dbReference>
<feature type="region of interest" description="Disordered" evidence="1">
    <location>
        <begin position="1"/>
        <end position="49"/>
    </location>
</feature>
<proteinExistence type="predicted"/>
<dbReference type="SUPFAM" id="SSF53474">
    <property type="entry name" value="alpha/beta-Hydrolases"/>
    <property type="match status" value="1"/>
</dbReference>
<evidence type="ECO:0000256" key="1">
    <source>
        <dbReference type="SAM" id="MobiDB-lite"/>
    </source>
</evidence>
<dbReference type="InterPro" id="IPR044294">
    <property type="entry name" value="Lipase-like"/>
</dbReference>
<dbReference type="PANTHER" id="PTHR12482">
    <property type="entry name" value="LIPASE ROG1-RELATED-RELATED"/>
    <property type="match status" value="1"/>
</dbReference>
<evidence type="ECO:0000313" key="3">
    <source>
        <dbReference type="EMBL" id="KAJ8771371.1"/>
    </source>
</evidence>
<evidence type="ECO:0000313" key="4">
    <source>
        <dbReference type="Proteomes" id="UP001159364"/>
    </source>
</evidence>
<dbReference type="AlphaFoldDB" id="A0AAV8TWJ3"/>
<dbReference type="InterPro" id="IPR029058">
    <property type="entry name" value="AB_hydrolase_fold"/>
</dbReference>
<feature type="compositionally biased region" description="Polar residues" evidence="1">
    <location>
        <begin position="23"/>
        <end position="35"/>
    </location>
</feature>